<name>A0A1I1DTU3_9SPHI</name>
<keyword evidence="2" id="KW-1185">Reference proteome</keyword>
<evidence type="ECO:0000313" key="1">
    <source>
        <dbReference type="EMBL" id="SFB78385.1"/>
    </source>
</evidence>
<accession>A0A1I1DTU3</accession>
<dbReference type="STRING" id="623281.SAMN05421747_10189"/>
<dbReference type="Proteomes" id="UP000199577">
    <property type="component" value="Unassembled WGS sequence"/>
</dbReference>
<proteinExistence type="predicted"/>
<evidence type="ECO:0000313" key="2">
    <source>
        <dbReference type="Proteomes" id="UP000199577"/>
    </source>
</evidence>
<organism evidence="1 2">
    <name type="scientific">Parapedobacter composti</name>
    <dbReference type="NCBI Taxonomy" id="623281"/>
    <lineage>
        <taxon>Bacteria</taxon>
        <taxon>Pseudomonadati</taxon>
        <taxon>Bacteroidota</taxon>
        <taxon>Sphingobacteriia</taxon>
        <taxon>Sphingobacteriales</taxon>
        <taxon>Sphingobacteriaceae</taxon>
        <taxon>Parapedobacter</taxon>
    </lineage>
</organism>
<protein>
    <submittedName>
        <fullName evidence="1">Uncharacterized protein</fullName>
    </submittedName>
</protein>
<gene>
    <name evidence="1" type="ORF">SAMN05421747_10189</name>
</gene>
<dbReference type="EMBL" id="FOLL01000001">
    <property type="protein sequence ID" value="SFB78385.1"/>
    <property type="molecule type" value="Genomic_DNA"/>
</dbReference>
<sequence length="51" mass="5874">MDFRRILCHAISFFIFCIGFTVTLCGQQFDPRPLFIELNELSGVEFSMPEG</sequence>
<dbReference type="AlphaFoldDB" id="A0A1I1DTU3"/>
<reference evidence="1 2" key="1">
    <citation type="submission" date="2016-10" db="EMBL/GenBank/DDBJ databases">
        <authorList>
            <person name="de Groot N.N."/>
        </authorList>
    </citation>
    <scope>NUCLEOTIDE SEQUENCE [LARGE SCALE GENOMIC DNA]</scope>
    <source>
        <strain evidence="1 2">DSM 22900</strain>
    </source>
</reference>